<keyword evidence="2" id="KW-1185">Reference proteome</keyword>
<dbReference type="EMBL" id="CP020083">
    <property type="protein sequence ID" value="ASR51663.1"/>
    <property type="molecule type" value="Genomic_DNA"/>
</dbReference>
<evidence type="ECO:0000313" key="1">
    <source>
        <dbReference type="EMBL" id="ASR51663.1"/>
    </source>
</evidence>
<accession>A0ABN5B3T6</accession>
<dbReference type="GeneID" id="303485800"/>
<dbReference type="InterPro" id="IPR011990">
    <property type="entry name" value="TPR-like_helical_dom_sf"/>
</dbReference>
<dbReference type="InterPro" id="IPR006597">
    <property type="entry name" value="Sel1-like"/>
</dbReference>
<dbReference type="PANTHER" id="PTHR43628">
    <property type="entry name" value="ACTIVATOR OF C KINASE PROTEIN 1-RELATED"/>
    <property type="match status" value="1"/>
</dbReference>
<dbReference type="Pfam" id="PF08238">
    <property type="entry name" value="Sel1"/>
    <property type="match status" value="3"/>
</dbReference>
<gene>
    <name evidence="1" type="ORF">B5J99_09485</name>
</gene>
<proteinExistence type="predicted"/>
<dbReference type="PANTHER" id="PTHR43628:SF1">
    <property type="entry name" value="CHITIN SYNTHASE REGULATORY FACTOR 2-RELATED"/>
    <property type="match status" value="1"/>
</dbReference>
<protein>
    <recommendedName>
        <fullName evidence="3">Sel1 repeat family protein</fullName>
    </recommendedName>
</protein>
<dbReference type="Gene3D" id="1.25.40.10">
    <property type="entry name" value="Tetratricopeptide repeat domain"/>
    <property type="match status" value="1"/>
</dbReference>
<dbReference type="SMART" id="SM00671">
    <property type="entry name" value="SEL1"/>
    <property type="match status" value="3"/>
</dbReference>
<reference evidence="1 2" key="1">
    <citation type="submission" date="2017-03" db="EMBL/GenBank/DDBJ databases">
        <title>Complete genome sequence of Blastomonas fulva degrading microcsystin LR.</title>
        <authorList>
            <person name="Lee H.-g."/>
            <person name="Jin L."/>
            <person name="oh H.-M."/>
        </authorList>
    </citation>
    <scope>NUCLEOTIDE SEQUENCE [LARGE SCALE GENOMIC DNA]</scope>
    <source>
        <strain evidence="1 2">T2</strain>
    </source>
</reference>
<name>A0ABN5B3T6_9SPHN</name>
<dbReference type="RefSeq" id="WP_117352262.1">
    <property type="nucleotide sequence ID" value="NZ_CP020083.1"/>
</dbReference>
<evidence type="ECO:0000313" key="2">
    <source>
        <dbReference type="Proteomes" id="UP000258016"/>
    </source>
</evidence>
<dbReference type="InterPro" id="IPR052945">
    <property type="entry name" value="Mitotic_Regulator"/>
</dbReference>
<evidence type="ECO:0008006" key="3">
    <source>
        <dbReference type="Google" id="ProtNLM"/>
    </source>
</evidence>
<organism evidence="1 2">
    <name type="scientific">Blastomonas fulva</name>
    <dbReference type="NCBI Taxonomy" id="1550728"/>
    <lineage>
        <taxon>Bacteria</taxon>
        <taxon>Pseudomonadati</taxon>
        <taxon>Pseudomonadota</taxon>
        <taxon>Alphaproteobacteria</taxon>
        <taxon>Sphingomonadales</taxon>
        <taxon>Sphingomonadaceae</taxon>
        <taxon>Blastomonas</taxon>
    </lineage>
</organism>
<dbReference type="Proteomes" id="UP000258016">
    <property type="component" value="Chromosome"/>
</dbReference>
<sequence length="369" mass="40082">MAGSKDASTMLSRFARIAAGAGLALVLAAQPATLTAGSAPDPQRLHQPRTDCHVAYDRLINDLDKGAAISADEEAWARAHENASNAPAPCPAPPQPLLDKAVNHVISTPDGLKIARRFIDRQKDASAMLEVGLSVYSGFFSDLPKSQGLDLIRASATGGDPMGMYMYGTLLAQGGYGTKDIKGGVRMMEQAAAAGHVDAMHRAGIYYHEGVGVKKDEKKAFDLFRQAAERGHVYSTIMAFTMISEGRGTKKDFDLAYRLSRSMAEQGEVYGAVMAASSLLQSKDAMKYETEVLYWMDHAIRNGDDSIRSQMTPLRTQAAAIYSRPAAPPRDYRPRPFKACPMKTVCTVNHYSGLRSCTTNKDYWNDCDG</sequence>
<dbReference type="SUPFAM" id="SSF81901">
    <property type="entry name" value="HCP-like"/>
    <property type="match status" value="1"/>
</dbReference>